<protein>
    <submittedName>
        <fullName evidence="1">Uncharacterized protein</fullName>
    </submittedName>
</protein>
<dbReference type="EMBL" id="DS268503">
    <property type="protein sequence ID" value="EFP13181.1"/>
    <property type="molecule type" value="Genomic_DNA"/>
</dbReference>
<evidence type="ECO:0000313" key="2">
    <source>
        <dbReference type="Proteomes" id="UP000008281"/>
    </source>
</evidence>
<evidence type="ECO:0000313" key="1">
    <source>
        <dbReference type="EMBL" id="EFP13181.1"/>
    </source>
</evidence>
<sequence>MLNQSKRNSYAHGVLNSHFKARKTFSSAAIRDIIYFAGKNRFSKTAGDEIFDLISKNCASQDGFLREDFLEKLRKVLVGNSRTAYFDLESRVFKNQYHYTELDHIGHCITGDMGCNHCGHS</sequence>
<dbReference type="CTD" id="9800637"/>
<dbReference type="AlphaFoldDB" id="E3N023"/>
<dbReference type="KEGG" id="crq:GCK72_003089"/>
<keyword evidence="2" id="KW-1185">Reference proteome</keyword>
<reference evidence="1" key="1">
    <citation type="submission" date="2007-07" db="EMBL/GenBank/DDBJ databases">
        <title>PCAP assembly of the Caenorhabditis remanei genome.</title>
        <authorList>
            <consortium name="The Caenorhabditis remanei Sequencing Consortium"/>
            <person name="Wilson R.K."/>
        </authorList>
    </citation>
    <scope>NUCLEOTIDE SEQUENCE [LARGE SCALE GENOMIC DNA]</scope>
    <source>
        <strain evidence="1">PB4641</strain>
    </source>
</reference>
<dbReference type="Proteomes" id="UP000008281">
    <property type="component" value="Unassembled WGS sequence"/>
</dbReference>
<accession>E3N023</accession>
<name>E3N023_CAERE</name>
<dbReference type="InParanoid" id="E3N023"/>
<organism evidence="2">
    <name type="scientific">Caenorhabditis remanei</name>
    <name type="common">Caenorhabditis vulgaris</name>
    <dbReference type="NCBI Taxonomy" id="31234"/>
    <lineage>
        <taxon>Eukaryota</taxon>
        <taxon>Metazoa</taxon>
        <taxon>Ecdysozoa</taxon>
        <taxon>Nematoda</taxon>
        <taxon>Chromadorea</taxon>
        <taxon>Rhabditida</taxon>
        <taxon>Rhabditina</taxon>
        <taxon>Rhabditomorpha</taxon>
        <taxon>Rhabditoidea</taxon>
        <taxon>Rhabditidae</taxon>
        <taxon>Peloderinae</taxon>
        <taxon>Caenorhabditis</taxon>
    </lineage>
</organism>
<dbReference type="GeneID" id="9800637"/>
<gene>
    <name evidence="1" type="ORF">CRE_08447</name>
</gene>
<dbReference type="HOGENOM" id="CLU_2040255_0_0_1"/>
<proteinExistence type="predicted"/>
<dbReference type="RefSeq" id="XP_003098242.2">
    <property type="nucleotide sequence ID" value="XM_003098194.2"/>
</dbReference>